<sequence>MDLHIHSTKSDGELTPKEIVDEATKAGLHMISITDHDQIEGYHLAKPYAEQAGISLIPGIELNTDGIDGELHILGYHFDPHHEELIKHITWRTEDRRQWADKIVTQLQTMDYDIDFASCINRAKGGIIVRTHIADELVSQGYFTNSIDAYTTLLQKGAPAFIERSSFTAKDAISLIHKAGGEAYLAHPGIYPFELSIERIAGYGLDGIEVYHSKHSDEQISYWKNQAREFGLKISGGSDHHGPNSRNPYPIGSVRIGAECIKQWSKEVSLS</sequence>
<dbReference type="SUPFAM" id="SSF89550">
    <property type="entry name" value="PHP domain-like"/>
    <property type="match status" value="1"/>
</dbReference>
<dbReference type="InterPro" id="IPR003141">
    <property type="entry name" value="Pol/His_phosphatase_N"/>
</dbReference>
<dbReference type="GO" id="GO:0035312">
    <property type="term" value="F:5'-3' DNA exonuclease activity"/>
    <property type="evidence" value="ECO:0007669"/>
    <property type="project" value="TreeGrafter"/>
</dbReference>
<dbReference type="InterPro" id="IPR004013">
    <property type="entry name" value="PHP_dom"/>
</dbReference>
<organism evidence="2 3">
    <name type="scientific">Gracilibacillus kekensis</name>
    <dbReference type="NCBI Taxonomy" id="1027249"/>
    <lineage>
        <taxon>Bacteria</taxon>
        <taxon>Bacillati</taxon>
        <taxon>Bacillota</taxon>
        <taxon>Bacilli</taxon>
        <taxon>Bacillales</taxon>
        <taxon>Bacillaceae</taxon>
        <taxon>Gracilibacillus</taxon>
    </lineage>
</organism>
<reference evidence="2 3" key="1">
    <citation type="submission" date="2016-11" db="EMBL/GenBank/DDBJ databases">
        <authorList>
            <person name="Jaros S."/>
            <person name="Januszkiewicz K."/>
            <person name="Wedrychowicz H."/>
        </authorList>
    </citation>
    <scope>NUCLEOTIDE SEQUENCE [LARGE SCALE GENOMIC DNA]</scope>
    <source>
        <strain evidence="2 3">CGMCC 1.10681</strain>
    </source>
</reference>
<dbReference type="CDD" id="cd07438">
    <property type="entry name" value="PHP_HisPPase_AMP"/>
    <property type="match status" value="1"/>
</dbReference>
<protein>
    <recommendedName>
        <fullName evidence="1">Polymerase/histidinol phosphatase N-terminal domain-containing protein</fullName>
    </recommendedName>
</protein>
<dbReference type="PANTHER" id="PTHR42924">
    <property type="entry name" value="EXONUCLEASE"/>
    <property type="match status" value="1"/>
</dbReference>
<evidence type="ECO:0000313" key="3">
    <source>
        <dbReference type="Proteomes" id="UP000184184"/>
    </source>
</evidence>
<feature type="domain" description="Polymerase/histidinol phosphatase N-terminal" evidence="1">
    <location>
        <begin position="1"/>
        <end position="66"/>
    </location>
</feature>
<dbReference type="Gene3D" id="3.20.20.140">
    <property type="entry name" value="Metal-dependent hydrolases"/>
    <property type="match status" value="1"/>
</dbReference>
<dbReference type="Proteomes" id="UP000184184">
    <property type="component" value="Unassembled WGS sequence"/>
</dbReference>
<name>A0A1M7Q0E1_9BACI</name>
<proteinExistence type="predicted"/>
<dbReference type="InterPro" id="IPR052018">
    <property type="entry name" value="PHP_domain"/>
</dbReference>
<dbReference type="InterPro" id="IPR016195">
    <property type="entry name" value="Pol/histidinol_Pase-like"/>
</dbReference>
<dbReference type="STRING" id="1027249.SAMN05216179_2689"/>
<evidence type="ECO:0000259" key="1">
    <source>
        <dbReference type="SMART" id="SM00481"/>
    </source>
</evidence>
<dbReference type="PANTHER" id="PTHR42924:SF3">
    <property type="entry name" value="POLYMERASE_HISTIDINOL PHOSPHATASE N-TERMINAL DOMAIN-CONTAINING PROTEIN"/>
    <property type="match status" value="1"/>
</dbReference>
<keyword evidence="3" id="KW-1185">Reference proteome</keyword>
<evidence type="ECO:0000313" key="2">
    <source>
        <dbReference type="EMBL" id="SHN23531.1"/>
    </source>
</evidence>
<gene>
    <name evidence="2" type="ORF">SAMN05216179_2689</name>
</gene>
<accession>A0A1M7Q0E1</accession>
<dbReference type="RefSeq" id="WP_073202360.1">
    <property type="nucleotide sequence ID" value="NZ_FRCZ01000005.1"/>
</dbReference>
<dbReference type="EMBL" id="FRCZ01000005">
    <property type="protein sequence ID" value="SHN23531.1"/>
    <property type="molecule type" value="Genomic_DNA"/>
</dbReference>
<dbReference type="Gene3D" id="1.10.150.650">
    <property type="match status" value="1"/>
</dbReference>
<dbReference type="AlphaFoldDB" id="A0A1M7Q0E1"/>
<dbReference type="GO" id="GO:0004534">
    <property type="term" value="F:5'-3' RNA exonuclease activity"/>
    <property type="evidence" value="ECO:0007669"/>
    <property type="project" value="TreeGrafter"/>
</dbReference>
<dbReference type="OrthoDB" id="9804333at2"/>
<dbReference type="Pfam" id="PF02811">
    <property type="entry name" value="PHP"/>
    <property type="match status" value="1"/>
</dbReference>
<dbReference type="SMART" id="SM00481">
    <property type="entry name" value="POLIIIAc"/>
    <property type="match status" value="1"/>
</dbReference>